<dbReference type="STRING" id="1045773.SAMN05216555_10246"/>
<keyword evidence="2" id="KW-1133">Transmembrane helix</keyword>
<sequence>MLPTEQAAAAEAALPAGATGDSKGHSISQLWLRVLGAALGRVVVILAVTMMAWASAPIVLGWQPTTVMSGSMEPTIAVGDVVVSRPMGAENFTTGRVVLVEDPDHAGRLRLHRIAAVNPDGSLVLRGDANAANDSSSVEPAAVRGVGYLRIPAVGLPIVWLGNGQWLLVLGGAGLLGGALALTRLDRHYAKPRRAEAPHSGDRNGTRPGGRRRASWKLRLVPVRRASCTVLFLAAAAGLAGVTVMTAPLAHAAFSGSSPNHESTLSSRAYFSCSAAALASSPSLFYDFNDAPKPATAVTDSSGSGNAGTFRMTASLSTSIPCSGDAGSSADLAGLRYIATTTSSSGPTVFSYEMWFKTSSILGGKLAGFQDSKNNALGTNDRNLYMRGDGKLVFGVAPGGTMQTIVSPAAYNDGAWHHTAVTLSSAGMKLYVDGVQVASSASVTAARSGYTGYWRFGDGDLTGWPGAALSAFNGQVDNIAVYDTASLTQAQILAHFQAAAP</sequence>
<dbReference type="Proteomes" id="UP000182130">
    <property type="component" value="Unassembled WGS sequence"/>
</dbReference>
<dbReference type="InterPro" id="IPR036286">
    <property type="entry name" value="LexA/Signal_pep-like_sf"/>
</dbReference>
<name>A0A1G8JVJ4_9MICC</name>
<evidence type="ECO:0000313" key="3">
    <source>
        <dbReference type="EMBL" id="SDI35145.1"/>
    </source>
</evidence>
<dbReference type="EMBL" id="FNEI01000002">
    <property type="protein sequence ID" value="SDI35145.1"/>
    <property type="molecule type" value="Genomic_DNA"/>
</dbReference>
<reference evidence="4" key="1">
    <citation type="submission" date="2016-10" db="EMBL/GenBank/DDBJ databases">
        <authorList>
            <person name="Varghese N."/>
            <person name="Submissions S."/>
        </authorList>
    </citation>
    <scope>NUCLEOTIDE SEQUENCE [LARGE SCALE GENOMIC DNA]</scope>
    <source>
        <strain evidence="4">CGMCC 1.10783</strain>
    </source>
</reference>
<feature type="compositionally biased region" description="Basic and acidic residues" evidence="1">
    <location>
        <begin position="191"/>
        <end position="205"/>
    </location>
</feature>
<dbReference type="AlphaFoldDB" id="A0A1G8JVJ4"/>
<dbReference type="Gene3D" id="2.60.120.200">
    <property type="match status" value="1"/>
</dbReference>
<feature type="region of interest" description="Disordered" evidence="1">
    <location>
        <begin position="191"/>
        <end position="213"/>
    </location>
</feature>
<dbReference type="InterPro" id="IPR013320">
    <property type="entry name" value="ConA-like_dom_sf"/>
</dbReference>
<dbReference type="RefSeq" id="WP_084110716.1">
    <property type="nucleotide sequence ID" value="NZ_FNEI01000002.1"/>
</dbReference>
<keyword evidence="2" id="KW-0472">Membrane</keyword>
<proteinExistence type="predicted"/>
<evidence type="ECO:0000313" key="4">
    <source>
        <dbReference type="Proteomes" id="UP000182130"/>
    </source>
</evidence>
<accession>A0A1G8JVJ4</accession>
<feature type="transmembrane region" description="Helical" evidence="2">
    <location>
        <begin position="166"/>
        <end position="185"/>
    </location>
</feature>
<protein>
    <submittedName>
        <fullName evidence="3">Signal peptidase I</fullName>
    </submittedName>
</protein>
<feature type="transmembrane region" description="Helical" evidence="2">
    <location>
        <begin position="226"/>
        <end position="250"/>
    </location>
</feature>
<dbReference type="OrthoDB" id="5241786at2"/>
<dbReference type="Gene3D" id="2.10.109.10">
    <property type="entry name" value="Umud Fragment, subunit A"/>
    <property type="match status" value="1"/>
</dbReference>
<gene>
    <name evidence="3" type="ORF">SAMN05216555_10246</name>
</gene>
<evidence type="ECO:0000256" key="2">
    <source>
        <dbReference type="SAM" id="Phobius"/>
    </source>
</evidence>
<keyword evidence="4" id="KW-1185">Reference proteome</keyword>
<dbReference type="CDD" id="cd06462">
    <property type="entry name" value="Peptidase_S24_S26"/>
    <property type="match status" value="1"/>
</dbReference>
<evidence type="ECO:0000256" key="1">
    <source>
        <dbReference type="SAM" id="MobiDB-lite"/>
    </source>
</evidence>
<dbReference type="SUPFAM" id="SSF51306">
    <property type="entry name" value="LexA/Signal peptidase"/>
    <property type="match status" value="1"/>
</dbReference>
<organism evidence="3 4">
    <name type="scientific">Arthrobacter cupressi</name>
    <dbReference type="NCBI Taxonomy" id="1045773"/>
    <lineage>
        <taxon>Bacteria</taxon>
        <taxon>Bacillati</taxon>
        <taxon>Actinomycetota</taxon>
        <taxon>Actinomycetes</taxon>
        <taxon>Micrococcales</taxon>
        <taxon>Micrococcaceae</taxon>
        <taxon>Arthrobacter</taxon>
    </lineage>
</organism>
<dbReference type="Pfam" id="PF13385">
    <property type="entry name" value="Laminin_G_3"/>
    <property type="match status" value="1"/>
</dbReference>
<dbReference type="SUPFAM" id="SSF49899">
    <property type="entry name" value="Concanavalin A-like lectins/glucanases"/>
    <property type="match status" value="1"/>
</dbReference>
<feature type="transmembrane region" description="Helical" evidence="2">
    <location>
        <begin position="30"/>
        <end position="54"/>
    </location>
</feature>
<keyword evidence="2" id="KW-0812">Transmembrane</keyword>